<dbReference type="Gene3D" id="3.60.130.30">
    <property type="match status" value="1"/>
</dbReference>
<dbReference type="EMBL" id="JARJCW010000041">
    <property type="protein sequence ID" value="KAJ7206089.1"/>
    <property type="molecule type" value="Genomic_DNA"/>
</dbReference>
<accession>A0AAD6VAZ9</accession>
<reference evidence="1" key="1">
    <citation type="submission" date="2023-03" db="EMBL/GenBank/DDBJ databases">
        <title>Massive genome expansion in bonnet fungi (Mycena s.s.) driven by repeated elements and novel gene families across ecological guilds.</title>
        <authorList>
            <consortium name="Lawrence Berkeley National Laboratory"/>
            <person name="Harder C.B."/>
            <person name="Miyauchi S."/>
            <person name="Viragh M."/>
            <person name="Kuo A."/>
            <person name="Thoen E."/>
            <person name="Andreopoulos B."/>
            <person name="Lu D."/>
            <person name="Skrede I."/>
            <person name="Drula E."/>
            <person name="Henrissat B."/>
            <person name="Morin E."/>
            <person name="Kohler A."/>
            <person name="Barry K."/>
            <person name="LaButti K."/>
            <person name="Morin E."/>
            <person name="Salamov A."/>
            <person name="Lipzen A."/>
            <person name="Mereny Z."/>
            <person name="Hegedus B."/>
            <person name="Baldrian P."/>
            <person name="Stursova M."/>
            <person name="Weitz H."/>
            <person name="Taylor A."/>
            <person name="Grigoriev I.V."/>
            <person name="Nagy L.G."/>
            <person name="Martin F."/>
            <person name="Kauserud H."/>
        </authorList>
    </citation>
    <scope>NUCLEOTIDE SEQUENCE</scope>
    <source>
        <strain evidence="1">9144</strain>
    </source>
</reference>
<evidence type="ECO:0000313" key="2">
    <source>
        <dbReference type="Proteomes" id="UP001219525"/>
    </source>
</evidence>
<keyword evidence="2" id="KW-1185">Reference proteome</keyword>
<name>A0AAD6VAZ9_9AGAR</name>
<sequence length="192" mass="21308">MEPRAPRLFEPARSVLAAVTFNFGPRTATLPHIDLGNLAWGWCFITTLGWSNPDLGGHLILWDLCLIIWFPPGCSIAIPSAIIRHSNTPIQPDPPLQHPHPTRRDALLPCPVHCRGQLQICEERLRNQCVSLSDAEKKRRQRVQEERFSKGVKMWARVPRKASSACADASESDLSDVPDSFLLAVSGFTGAP</sequence>
<protein>
    <submittedName>
        <fullName evidence="1">Uncharacterized protein</fullName>
    </submittedName>
</protein>
<dbReference type="AlphaFoldDB" id="A0AAD6VAZ9"/>
<proteinExistence type="predicted"/>
<organism evidence="1 2">
    <name type="scientific">Mycena pura</name>
    <dbReference type="NCBI Taxonomy" id="153505"/>
    <lineage>
        <taxon>Eukaryota</taxon>
        <taxon>Fungi</taxon>
        <taxon>Dikarya</taxon>
        <taxon>Basidiomycota</taxon>
        <taxon>Agaricomycotina</taxon>
        <taxon>Agaricomycetes</taxon>
        <taxon>Agaricomycetidae</taxon>
        <taxon>Agaricales</taxon>
        <taxon>Marasmiineae</taxon>
        <taxon>Mycenaceae</taxon>
        <taxon>Mycena</taxon>
    </lineage>
</organism>
<comment type="caution">
    <text evidence="1">The sequence shown here is derived from an EMBL/GenBank/DDBJ whole genome shotgun (WGS) entry which is preliminary data.</text>
</comment>
<dbReference type="Proteomes" id="UP001219525">
    <property type="component" value="Unassembled WGS sequence"/>
</dbReference>
<evidence type="ECO:0000313" key="1">
    <source>
        <dbReference type="EMBL" id="KAJ7206089.1"/>
    </source>
</evidence>
<gene>
    <name evidence="1" type="ORF">GGX14DRAFT_568544</name>
</gene>